<feature type="transmembrane region" description="Helical" evidence="11">
    <location>
        <begin position="358"/>
        <end position="377"/>
    </location>
</feature>
<dbReference type="InterPro" id="IPR017441">
    <property type="entry name" value="Protein_kinase_ATP_BS"/>
</dbReference>
<evidence type="ECO:0000256" key="10">
    <source>
        <dbReference type="SAM" id="MobiDB-lite"/>
    </source>
</evidence>
<feature type="region of interest" description="Disordered" evidence="10">
    <location>
        <begin position="1"/>
        <end position="20"/>
    </location>
</feature>
<protein>
    <recommendedName>
        <fullName evidence="1">non-specific serine/threonine protein kinase</fullName>
        <ecNumber evidence="1">2.7.11.1</ecNumber>
    </recommendedName>
</protein>
<evidence type="ECO:0000313" key="14">
    <source>
        <dbReference type="Proteomes" id="UP000503129"/>
    </source>
</evidence>
<proteinExistence type="predicted"/>
<evidence type="ECO:0000256" key="5">
    <source>
        <dbReference type="ARBA" id="ARBA00022777"/>
    </source>
</evidence>
<dbReference type="PANTHER" id="PTHR24363">
    <property type="entry name" value="SERINE/THREONINE PROTEIN KINASE"/>
    <property type="match status" value="1"/>
</dbReference>
<keyword evidence="3" id="KW-0808">Transferase</keyword>
<dbReference type="CDD" id="cd14014">
    <property type="entry name" value="STKc_PknB_like"/>
    <property type="match status" value="1"/>
</dbReference>
<dbReference type="SMART" id="SM01080">
    <property type="entry name" value="CHASE2"/>
    <property type="match status" value="1"/>
</dbReference>
<evidence type="ECO:0000256" key="1">
    <source>
        <dbReference type="ARBA" id="ARBA00012513"/>
    </source>
</evidence>
<evidence type="ECO:0000259" key="12">
    <source>
        <dbReference type="PROSITE" id="PS50011"/>
    </source>
</evidence>
<dbReference type="InterPro" id="IPR000719">
    <property type="entry name" value="Prot_kinase_dom"/>
</dbReference>
<evidence type="ECO:0000256" key="4">
    <source>
        <dbReference type="ARBA" id="ARBA00022741"/>
    </source>
</evidence>
<dbReference type="InterPro" id="IPR011009">
    <property type="entry name" value="Kinase-like_dom_sf"/>
</dbReference>
<dbReference type="Gene3D" id="3.30.200.20">
    <property type="entry name" value="Phosphorylase Kinase, domain 1"/>
    <property type="match status" value="1"/>
</dbReference>
<dbReference type="PROSITE" id="PS50011">
    <property type="entry name" value="PROTEIN_KINASE_DOM"/>
    <property type="match status" value="1"/>
</dbReference>
<dbReference type="KEGG" id="bsen:DP114_20660"/>
<feature type="transmembrane region" description="Helical" evidence="11">
    <location>
        <begin position="409"/>
        <end position="428"/>
    </location>
</feature>
<organism evidence="13 14">
    <name type="scientific">Brasilonema sennae CENA114</name>
    <dbReference type="NCBI Taxonomy" id="415709"/>
    <lineage>
        <taxon>Bacteria</taxon>
        <taxon>Bacillati</taxon>
        <taxon>Cyanobacteriota</taxon>
        <taxon>Cyanophyceae</taxon>
        <taxon>Nostocales</taxon>
        <taxon>Scytonemataceae</taxon>
        <taxon>Brasilonema</taxon>
        <taxon>Bromeliae group (in: Brasilonema)</taxon>
    </lineage>
</organism>
<keyword evidence="11" id="KW-1133">Transmembrane helix</keyword>
<gene>
    <name evidence="13" type="ORF">DP114_20660</name>
</gene>
<feature type="compositionally biased region" description="Polar residues" evidence="10">
    <location>
        <begin position="770"/>
        <end position="791"/>
    </location>
</feature>
<feature type="region of interest" description="Disordered" evidence="10">
    <location>
        <begin position="770"/>
        <end position="811"/>
    </location>
</feature>
<dbReference type="Proteomes" id="UP000503129">
    <property type="component" value="Chromosome"/>
</dbReference>
<dbReference type="GO" id="GO:0005524">
    <property type="term" value="F:ATP binding"/>
    <property type="evidence" value="ECO:0007669"/>
    <property type="project" value="UniProtKB-UniRule"/>
</dbReference>
<sequence>MAPEPTTLTKKNVSAANRSSKISTKAPLTVLARRSKRLARLGHLLAGVSAVGAALLAASSLNLAKFMENQAQTTFYLLRVPETPPKEIVILAIDEQSISLGEQYYKADPQKYSFFEPLQAFPFKRAAYAQVIEKLIKAGARSVAVDVVFSTPSSYGVEDDQKLRESVQRYGSKVTLAALYEESQTHQGQVMQLTQPRQMFRTGSVAIGTVNFPLEVDGKIHKLANEYSKVIDKEDALTVKMLSFDEATLRAAQVDYPPPKGDRIHFHGPEGTFNQIPFWYVLDPENWNTYLQQGKFFKDKIVLIGSTAKSDKGDDYHSVPAMGNWLYPERMSGVEVHANAIATLMQDKAITEAIKNPFIRGLFVLCLVSGCGVIIAFRKRGITRFVVSIALAISWGGISYLIFVHNLLILPTAVPVVAIAMIGLAYLGTEVSREIIRKIQLVNIMNQFPSDRVVQEIISQQDDLKDLLQKREMAVSGKILDGRYKIVKVLGAGGFSETYIAEDIKLPNNPLCVVKQLKPANSKPEQLEIARRLFSSEAQALQKQGSYKQIPQLLAYFEEDEEFYLVQEYIIGHALSQEMLPGQRLLETRVIEILQDLLETLVFVHNNNVIHRDIKPSNIIRRDSDGKLVLIDFGAVKEVTTQILDHSEQTAFTIGIGTRGYAPSEQCYGRPQYSSDIYAVGMIGIKALTGMAPHEIERDANSELKWVDKAYVSQSLSDILTKMVREDFRQRYQSASQALEALARLSSQHSERSLLQHKVGNISLEEIDTPTTPWTGISEDSSQSAVSTSLLPSRYENSIEDCQDLPTDTRP</sequence>
<comment type="catalytic activity">
    <reaction evidence="7">
        <text>L-threonyl-[protein] + ATP = O-phospho-L-threonyl-[protein] + ADP + H(+)</text>
        <dbReference type="Rhea" id="RHEA:46608"/>
        <dbReference type="Rhea" id="RHEA-COMP:11060"/>
        <dbReference type="Rhea" id="RHEA-COMP:11605"/>
        <dbReference type="ChEBI" id="CHEBI:15378"/>
        <dbReference type="ChEBI" id="CHEBI:30013"/>
        <dbReference type="ChEBI" id="CHEBI:30616"/>
        <dbReference type="ChEBI" id="CHEBI:61977"/>
        <dbReference type="ChEBI" id="CHEBI:456216"/>
        <dbReference type="EC" id="2.7.11.1"/>
    </reaction>
</comment>
<dbReference type="EMBL" id="CP030118">
    <property type="protein sequence ID" value="QDL09978.1"/>
    <property type="molecule type" value="Genomic_DNA"/>
</dbReference>
<keyword evidence="11" id="KW-0472">Membrane</keyword>
<dbReference type="SMART" id="SM00220">
    <property type="entry name" value="S_TKc"/>
    <property type="match status" value="1"/>
</dbReference>
<dbReference type="InterPro" id="IPR007890">
    <property type="entry name" value="CHASE2"/>
</dbReference>
<feature type="binding site" evidence="9">
    <location>
        <position position="515"/>
    </location>
    <ligand>
        <name>ATP</name>
        <dbReference type="ChEBI" id="CHEBI:30616"/>
    </ligand>
</feature>
<keyword evidence="5 13" id="KW-0418">Kinase</keyword>
<dbReference type="Pfam" id="PF05226">
    <property type="entry name" value="CHASE2"/>
    <property type="match status" value="1"/>
</dbReference>
<dbReference type="SUPFAM" id="SSF56112">
    <property type="entry name" value="Protein kinase-like (PK-like)"/>
    <property type="match status" value="1"/>
</dbReference>
<dbReference type="EC" id="2.7.11.1" evidence="1"/>
<evidence type="ECO:0000256" key="2">
    <source>
        <dbReference type="ARBA" id="ARBA00022527"/>
    </source>
</evidence>
<comment type="catalytic activity">
    <reaction evidence="8">
        <text>L-seryl-[protein] + ATP = O-phospho-L-seryl-[protein] + ADP + H(+)</text>
        <dbReference type="Rhea" id="RHEA:17989"/>
        <dbReference type="Rhea" id="RHEA-COMP:9863"/>
        <dbReference type="Rhea" id="RHEA-COMP:11604"/>
        <dbReference type="ChEBI" id="CHEBI:15378"/>
        <dbReference type="ChEBI" id="CHEBI:29999"/>
        <dbReference type="ChEBI" id="CHEBI:30616"/>
        <dbReference type="ChEBI" id="CHEBI:83421"/>
        <dbReference type="ChEBI" id="CHEBI:456216"/>
        <dbReference type="EC" id="2.7.11.1"/>
    </reaction>
</comment>
<accession>A0A856MH06</accession>
<keyword evidence="2" id="KW-0723">Serine/threonine-protein kinase</keyword>
<dbReference type="Gene3D" id="1.10.510.10">
    <property type="entry name" value="Transferase(Phosphotransferase) domain 1"/>
    <property type="match status" value="1"/>
</dbReference>
<keyword evidence="4 9" id="KW-0547">Nucleotide-binding</keyword>
<evidence type="ECO:0000256" key="6">
    <source>
        <dbReference type="ARBA" id="ARBA00022840"/>
    </source>
</evidence>
<dbReference type="PANTHER" id="PTHR24363:SF0">
    <property type="entry name" value="SERINE_THREONINE KINASE LIKE DOMAIN CONTAINING 1"/>
    <property type="match status" value="1"/>
</dbReference>
<keyword evidence="14" id="KW-1185">Reference proteome</keyword>
<evidence type="ECO:0000256" key="8">
    <source>
        <dbReference type="ARBA" id="ARBA00048679"/>
    </source>
</evidence>
<feature type="transmembrane region" description="Helical" evidence="11">
    <location>
        <begin position="41"/>
        <end position="61"/>
    </location>
</feature>
<name>A0A856MH06_9CYAN</name>
<dbReference type="Pfam" id="PF00069">
    <property type="entry name" value="Pkinase"/>
    <property type="match status" value="1"/>
</dbReference>
<evidence type="ECO:0000313" key="13">
    <source>
        <dbReference type="EMBL" id="QDL09978.1"/>
    </source>
</evidence>
<dbReference type="GO" id="GO:0004674">
    <property type="term" value="F:protein serine/threonine kinase activity"/>
    <property type="evidence" value="ECO:0007669"/>
    <property type="project" value="UniProtKB-KW"/>
</dbReference>
<evidence type="ECO:0000256" key="9">
    <source>
        <dbReference type="PROSITE-ProRule" id="PRU10141"/>
    </source>
</evidence>
<dbReference type="AlphaFoldDB" id="A0A856MH06"/>
<evidence type="ECO:0000256" key="7">
    <source>
        <dbReference type="ARBA" id="ARBA00047899"/>
    </source>
</evidence>
<feature type="domain" description="Protein kinase" evidence="12">
    <location>
        <begin position="484"/>
        <end position="745"/>
    </location>
</feature>
<dbReference type="PROSITE" id="PS00107">
    <property type="entry name" value="PROTEIN_KINASE_ATP"/>
    <property type="match status" value="1"/>
</dbReference>
<reference evidence="13 14" key="1">
    <citation type="submission" date="2018-06" db="EMBL/GenBank/DDBJ databases">
        <title>Comparative genomics of Brasilonema spp. strains.</title>
        <authorList>
            <person name="Alvarenga D.O."/>
            <person name="Fiore M.F."/>
            <person name="Varani A.M."/>
        </authorList>
    </citation>
    <scope>NUCLEOTIDE SEQUENCE [LARGE SCALE GENOMIC DNA]</scope>
    <source>
        <strain evidence="13 14">CENA114</strain>
    </source>
</reference>
<evidence type="ECO:0000256" key="11">
    <source>
        <dbReference type="SAM" id="Phobius"/>
    </source>
</evidence>
<keyword evidence="11" id="KW-0812">Transmembrane</keyword>
<feature type="transmembrane region" description="Helical" evidence="11">
    <location>
        <begin position="384"/>
        <end position="403"/>
    </location>
</feature>
<evidence type="ECO:0000256" key="3">
    <source>
        <dbReference type="ARBA" id="ARBA00022679"/>
    </source>
</evidence>
<keyword evidence="6 9" id="KW-0067">ATP-binding</keyword>
<dbReference type="RefSeq" id="WP_171976986.1">
    <property type="nucleotide sequence ID" value="NZ_CAWOXK010000001.1"/>
</dbReference>